<dbReference type="Gene3D" id="1.10.287.130">
    <property type="match status" value="1"/>
</dbReference>
<sequence length="970" mass="109803">MIKQNQVSDLSFKKLTISSIIAVTLLFGITIFIYLKVKQTETSNRWIQHTLEVLAKLEEVKGIVYKAENSYRQQNKDFFKLTAESKIHIQKVSELVRDNRPQSRNLDAAEKKLDELFDYYADKTESAGANRQEEGKLLYEVEQSIQKVKDQEEKLLQERLAAVNQVSESTSNGIIFGSFLSLFIILIFIVLTFREYALGKSILHQLDQNMQVQKAIVDATAFAVIAVNKDGHVKRFNPAAEKMLGYSAQEAIGKSPSIFHRPEEIAQYTNELFEEYKERVPVGFEAFRYKADKRITSSRNWTFVRKDGSTLPVNLTISPLVGFNGEISGYMGIAYDLTKQNEFENALITAKEEAIARTQEKSDFLANMSHEIRTPMNAIMGMAELLKETELTLEQQKYVSIFQSAGNSLLNIINDILDLSKIESGNLELEEQPFKFSTMVANAAEIMALKAHQKHLELAIDLEDDMYDYYLGDENRLRQVLLNLLGNAIKFTRKGEILLKIHTTDGSSPATKKIIIEVQDTGIGMSDGQVRNLFQRYVQGSTSISKEFGGSGLGLNITKKLLALMNGEIEVHSTLGVGSSFKATLELKMAEGFQKDEKKKHLKGLKFLIVDDTKINRLIMKKILEKTGAITEEADNGKNALKKYEETKTRKLTNYDMILLDCHMPDLNGFEVAKTIKEEDPKGAPEILMLTSDNRPGDLAKAKDLKLHAPIIKPIMKHELLATIYKVLSRPQDNTKDGDVIPTKEDVLRGLRIMLVDDNDENRFVIRAFLKDKESTIDEAKNGREAINLFLAGTYDLVIMDMHMPIMDGYAATRELRKIETENNYAFVPILALSAYAFKEEIYKSIDAGANGYLVKPVSKIKLLQKIKELTNPIEVVIHGEIKDLIPEFLNSRQVELTKLYLAHSNQDYVYMEETGHKLKGTAGSYGFERLSQIGKDIEECAKSRNDHYLSLALSDYRIFLKLVQVVYTS</sequence>
<evidence type="ECO:0000259" key="22">
    <source>
        <dbReference type="PROSITE" id="PS50113"/>
    </source>
</evidence>
<dbReference type="SUPFAM" id="SSF47226">
    <property type="entry name" value="Histidine-containing phosphotransfer domain, HPT domain"/>
    <property type="match status" value="1"/>
</dbReference>
<feature type="domain" description="PAS" evidence="21">
    <location>
        <begin position="209"/>
        <end position="279"/>
    </location>
</feature>
<dbReference type="SMART" id="SM00448">
    <property type="entry name" value="REC"/>
    <property type="match status" value="2"/>
</dbReference>
<keyword evidence="25" id="KW-1185">Reference proteome</keyword>
<evidence type="ECO:0000256" key="15">
    <source>
        <dbReference type="ARBA" id="ARBA00068150"/>
    </source>
</evidence>
<keyword evidence="10" id="KW-0067">ATP-binding</keyword>
<dbReference type="PROSITE" id="PS50113">
    <property type="entry name" value="PAC"/>
    <property type="match status" value="1"/>
</dbReference>
<feature type="modified residue" description="Phosphohistidine" evidence="16">
    <location>
        <position position="917"/>
    </location>
</feature>
<dbReference type="PRINTS" id="PR00344">
    <property type="entry name" value="BCTRLSENSOR"/>
</dbReference>
<dbReference type="AlphaFoldDB" id="A0AAX4HM31"/>
<dbReference type="CDD" id="cd00130">
    <property type="entry name" value="PAS"/>
    <property type="match status" value="1"/>
</dbReference>
<feature type="domain" description="HPt" evidence="23">
    <location>
        <begin position="878"/>
        <end position="970"/>
    </location>
</feature>
<dbReference type="EC" id="2.7.13.3" evidence="3"/>
<evidence type="ECO:0000256" key="3">
    <source>
        <dbReference type="ARBA" id="ARBA00012438"/>
    </source>
</evidence>
<dbReference type="InterPro" id="IPR008207">
    <property type="entry name" value="Sig_transdc_His_kin_Hpt_dom"/>
</dbReference>
<proteinExistence type="predicted"/>
<dbReference type="InterPro" id="IPR000700">
    <property type="entry name" value="PAS-assoc_C"/>
</dbReference>
<organism evidence="24 25">
    <name type="scientific">Peredibacter starrii</name>
    <dbReference type="NCBI Taxonomy" id="28202"/>
    <lineage>
        <taxon>Bacteria</taxon>
        <taxon>Pseudomonadati</taxon>
        <taxon>Bdellovibrionota</taxon>
        <taxon>Bacteriovoracia</taxon>
        <taxon>Bacteriovoracales</taxon>
        <taxon>Bacteriovoracaceae</taxon>
        <taxon>Peredibacter</taxon>
    </lineage>
</organism>
<feature type="domain" description="PAC" evidence="22">
    <location>
        <begin position="297"/>
        <end position="349"/>
    </location>
</feature>
<evidence type="ECO:0000256" key="13">
    <source>
        <dbReference type="ARBA" id="ARBA00023136"/>
    </source>
</evidence>
<dbReference type="InterPro" id="IPR035965">
    <property type="entry name" value="PAS-like_dom_sf"/>
</dbReference>
<dbReference type="InterPro" id="IPR036890">
    <property type="entry name" value="HATPase_C_sf"/>
</dbReference>
<dbReference type="EMBL" id="CP139487">
    <property type="protein sequence ID" value="WPU64319.1"/>
    <property type="molecule type" value="Genomic_DNA"/>
</dbReference>
<dbReference type="PROSITE" id="PS50894">
    <property type="entry name" value="HPT"/>
    <property type="match status" value="1"/>
</dbReference>
<dbReference type="Pfam" id="PF01627">
    <property type="entry name" value="Hpt"/>
    <property type="match status" value="1"/>
</dbReference>
<evidence type="ECO:0000256" key="7">
    <source>
        <dbReference type="ARBA" id="ARBA00022692"/>
    </source>
</evidence>
<dbReference type="CDD" id="cd00082">
    <property type="entry name" value="HisKA"/>
    <property type="match status" value="1"/>
</dbReference>
<comment type="subunit">
    <text evidence="14">At low DSF concentrations, interacts with RpfF.</text>
</comment>
<dbReference type="CDD" id="cd17546">
    <property type="entry name" value="REC_hyHK_CKI1_RcsC-like"/>
    <property type="match status" value="2"/>
</dbReference>
<evidence type="ECO:0000256" key="11">
    <source>
        <dbReference type="ARBA" id="ARBA00022989"/>
    </source>
</evidence>
<dbReference type="SMART" id="SM00086">
    <property type="entry name" value="PAC"/>
    <property type="match status" value="1"/>
</dbReference>
<keyword evidence="5 17" id="KW-0597">Phosphoprotein</keyword>
<dbReference type="GO" id="GO:0005886">
    <property type="term" value="C:plasma membrane"/>
    <property type="evidence" value="ECO:0007669"/>
    <property type="project" value="UniProtKB-SubCell"/>
</dbReference>
<evidence type="ECO:0000313" key="25">
    <source>
        <dbReference type="Proteomes" id="UP001324634"/>
    </source>
</evidence>
<evidence type="ECO:0000256" key="8">
    <source>
        <dbReference type="ARBA" id="ARBA00022741"/>
    </source>
</evidence>
<dbReference type="InterPro" id="IPR011006">
    <property type="entry name" value="CheY-like_superfamily"/>
</dbReference>
<evidence type="ECO:0000256" key="18">
    <source>
        <dbReference type="SAM" id="Phobius"/>
    </source>
</evidence>
<dbReference type="KEGG" id="psti:SOO65_16615"/>
<feature type="transmembrane region" description="Helical" evidence="18">
    <location>
        <begin position="15"/>
        <end position="35"/>
    </location>
</feature>
<reference evidence="24 25" key="1">
    <citation type="submission" date="2023-11" db="EMBL/GenBank/DDBJ databases">
        <title>Peredibacter starrii A3.12.</title>
        <authorList>
            <person name="Mitchell R.J."/>
        </authorList>
    </citation>
    <scope>NUCLEOTIDE SEQUENCE [LARGE SCALE GENOMIC DNA]</scope>
    <source>
        <strain evidence="24 25">A3.12</strain>
    </source>
</reference>
<keyword evidence="11 18" id="KW-1133">Transmembrane helix</keyword>
<evidence type="ECO:0000259" key="20">
    <source>
        <dbReference type="PROSITE" id="PS50110"/>
    </source>
</evidence>
<evidence type="ECO:0000256" key="5">
    <source>
        <dbReference type="ARBA" id="ARBA00022553"/>
    </source>
</evidence>
<comment type="subcellular location">
    <subcellularLocation>
        <location evidence="2">Cell membrane</location>
        <topology evidence="2">Multi-pass membrane protein</topology>
    </subcellularLocation>
</comment>
<keyword evidence="4" id="KW-1003">Cell membrane</keyword>
<dbReference type="Proteomes" id="UP001324634">
    <property type="component" value="Chromosome"/>
</dbReference>
<dbReference type="PANTHER" id="PTHR45339:SF1">
    <property type="entry name" value="HYBRID SIGNAL TRANSDUCTION HISTIDINE KINASE J"/>
    <property type="match status" value="1"/>
</dbReference>
<protein>
    <recommendedName>
        <fullName evidence="15">Sensory/regulatory protein RpfC</fullName>
        <ecNumber evidence="3">2.7.13.3</ecNumber>
    </recommendedName>
</protein>
<feature type="modified residue" description="4-aspartylphosphate" evidence="17">
    <location>
        <position position="801"/>
    </location>
</feature>
<dbReference type="RefSeq" id="WP_321392898.1">
    <property type="nucleotide sequence ID" value="NZ_CP139487.1"/>
</dbReference>
<accession>A0AAX4HM31</accession>
<feature type="modified residue" description="4-aspartylphosphate" evidence="17">
    <location>
        <position position="661"/>
    </location>
</feature>
<dbReference type="SMART" id="SM00387">
    <property type="entry name" value="HATPase_c"/>
    <property type="match status" value="1"/>
</dbReference>
<dbReference type="CDD" id="cd16922">
    <property type="entry name" value="HATPase_EvgS-ArcB-TorS-like"/>
    <property type="match status" value="1"/>
</dbReference>
<keyword evidence="6" id="KW-0808">Transferase</keyword>
<dbReference type="SUPFAM" id="SSF55785">
    <property type="entry name" value="PYP-like sensor domain (PAS domain)"/>
    <property type="match status" value="1"/>
</dbReference>
<evidence type="ECO:0000256" key="16">
    <source>
        <dbReference type="PROSITE-ProRule" id="PRU00110"/>
    </source>
</evidence>
<dbReference type="InterPro" id="IPR036097">
    <property type="entry name" value="HisK_dim/P_sf"/>
</dbReference>
<evidence type="ECO:0000259" key="19">
    <source>
        <dbReference type="PROSITE" id="PS50109"/>
    </source>
</evidence>
<dbReference type="InterPro" id="IPR003661">
    <property type="entry name" value="HisK_dim/P_dom"/>
</dbReference>
<dbReference type="Gene3D" id="1.20.120.160">
    <property type="entry name" value="HPT domain"/>
    <property type="match status" value="1"/>
</dbReference>
<gene>
    <name evidence="24" type="ORF">SOO65_16615</name>
</gene>
<comment type="catalytic activity">
    <reaction evidence="1">
        <text>ATP + protein L-histidine = ADP + protein N-phospho-L-histidine.</text>
        <dbReference type="EC" id="2.7.13.3"/>
    </reaction>
</comment>
<evidence type="ECO:0000256" key="4">
    <source>
        <dbReference type="ARBA" id="ARBA00022475"/>
    </source>
</evidence>
<dbReference type="FunFam" id="3.30.565.10:FF:000010">
    <property type="entry name" value="Sensor histidine kinase RcsC"/>
    <property type="match status" value="1"/>
</dbReference>
<dbReference type="InterPro" id="IPR000014">
    <property type="entry name" value="PAS"/>
</dbReference>
<keyword evidence="13 18" id="KW-0472">Membrane</keyword>
<evidence type="ECO:0000256" key="14">
    <source>
        <dbReference type="ARBA" id="ARBA00064003"/>
    </source>
</evidence>
<dbReference type="Gene3D" id="3.30.565.10">
    <property type="entry name" value="Histidine kinase-like ATPase, C-terminal domain"/>
    <property type="match status" value="1"/>
</dbReference>
<feature type="domain" description="Response regulatory" evidence="20">
    <location>
        <begin position="752"/>
        <end position="871"/>
    </location>
</feature>
<dbReference type="SMART" id="SM00388">
    <property type="entry name" value="HisKA"/>
    <property type="match status" value="1"/>
</dbReference>
<evidence type="ECO:0000256" key="17">
    <source>
        <dbReference type="PROSITE-ProRule" id="PRU00169"/>
    </source>
</evidence>
<evidence type="ECO:0000256" key="6">
    <source>
        <dbReference type="ARBA" id="ARBA00022679"/>
    </source>
</evidence>
<dbReference type="SUPFAM" id="SSF55874">
    <property type="entry name" value="ATPase domain of HSP90 chaperone/DNA topoisomerase II/histidine kinase"/>
    <property type="match status" value="1"/>
</dbReference>
<name>A0AAX4HM31_9BACT</name>
<evidence type="ECO:0000256" key="9">
    <source>
        <dbReference type="ARBA" id="ARBA00022777"/>
    </source>
</evidence>
<evidence type="ECO:0000256" key="2">
    <source>
        <dbReference type="ARBA" id="ARBA00004651"/>
    </source>
</evidence>
<dbReference type="InterPro" id="IPR036641">
    <property type="entry name" value="HPT_dom_sf"/>
</dbReference>
<dbReference type="Gene3D" id="3.30.450.20">
    <property type="entry name" value="PAS domain"/>
    <property type="match status" value="1"/>
</dbReference>
<dbReference type="InterPro" id="IPR001610">
    <property type="entry name" value="PAC"/>
</dbReference>
<dbReference type="Pfam" id="PF00512">
    <property type="entry name" value="HisKA"/>
    <property type="match status" value="1"/>
</dbReference>
<keyword evidence="9" id="KW-0418">Kinase</keyword>
<dbReference type="InterPro" id="IPR005467">
    <property type="entry name" value="His_kinase_dom"/>
</dbReference>
<dbReference type="PANTHER" id="PTHR45339">
    <property type="entry name" value="HYBRID SIGNAL TRANSDUCTION HISTIDINE KINASE J"/>
    <property type="match status" value="1"/>
</dbReference>
<dbReference type="InterPro" id="IPR003594">
    <property type="entry name" value="HATPase_dom"/>
</dbReference>
<evidence type="ECO:0000259" key="21">
    <source>
        <dbReference type="PROSITE" id="PS50112"/>
    </source>
</evidence>
<keyword evidence="12" id="KW-0902">Two-component regulatory system</keyword>
<dbReference type="PROSITE" id="PS50109">
    <property type="entry name" value="HIS_KIN"/>
    <property type="match status" value="1"/>
</dbReference>
<keyword evidence="7 18" id="KW-0812">Transmembrane</keyword>
<evidence type="ECO:0000256" key="10">
    <source>
        <dbReference type="ARBA" id="ARBA00022840"/>
    </source>
</evidence>
<dbReference type="Gene3D" id="3.40.50.2300">
    <property type="match status" value="2"/>
</dbReference>
<dbReference type="GO" id="GO:0000155">
    <property type="term" value="F:phosphorelay sensor kinase activity"/>
    <property type="evidence" value="ECO:0007669"/>
    <property type="project" value="InterPro"/>
</dbReference>
<dbReference type="Pfam" id="PF13426">
    <property type="entry name" value="PAS_9"/>
    <property type="match status" value="1"/>
</dbReference>
<dbReference type="FunFam" id="1.10.287.130:FF:000002">
    <property type="entry name" value="Two-component osmosensing histidine kinase"/>
    <property type="match status" value="1"/>
</dbReference>
<dbReference type="InterPro" id="IPR001789">
    <property type="entry name" value="Sig_transdc_resp-reg_receiver"/>
</dbReference>
<evidence type="ECO:0000259" key="23">
    <source>
        <dbReference type="PROSITE" id="PS50894"/>
    </source>
</evidence>
<feature type="transmembrane region" description="Helical" evidence="18">
    <location>
        <begin position="174"/>
        <end position="193"/>
    </location>
</feature>
<evidence type="ECO:0000256" key="1">
    <source>
        <dbReference type="ARBA" id="ARBA00000085"/>
    </source>
</evidence>
<evidence type="ECO:0000256" key="12">
    <source>
        <dbReference type="ARBA" id="ARBA00023012"/>
    </source>
</evidence>
<feature type="domain" description="Histidine kinase" evidence="19">
    <location>
        <begin position="367"/>
        <end position="589"/>
    </location>
</feature>
<dbReference type="SUPFAM" id="SSF47384">
    <property type="entry name" value="Homodimeric domain of signal transducing histidine kinase"/>
    <property type="match status" value="1"/>
</dbReference>
<dbReference type="PROSITE" id="PS50112">
    <property type="entry name" value="PAS"/>
    <property type="match status" value="1"/>
</dbReference>
<feature type="domain" description="Response regulatory" evidence="20">
    <location>
        <begin position="606"/>
        <end position="728"/>
    </location>
</feature>
<dbReference type="Pfam" id="PF00072">
    <property type="entry name" value="Response_reg"/>
    <property type="match status" value="2"/>
</dbReference>
<keyword evidence="8" id="KW-0547">Nucleotide-binding</keyword>
<evidence type="ECO:0000313" key="24">
    <source>
        <dbReference type="EMBL" id="WPU64319.1"/>
    </source>
</evidence>
<dbReference type="Pfam" id="PF02518">
    <property type="entry name" value="HATPase_c"/>
    <property type="match status" value="1"/>
</dbReference>
<dbReference type="NCBIfam" id="TIGR00229">
    <property type="entry name" value="sensory_box"/>
    <property type="match status" value="1"/>
</dbReference>
<dbReference type="SMART" id="SM00091">
    <property type="entry name" value="PAS"/>
    <property type="match status" value="1"/>
</dbReference>
<dbReference type="InterPro" id="IPR004358">
    <property type="entry name" value="Sig_transdc_His_kin-like_C"/>
</dbReference>
<dbReference type="SUPFAM" id="SSF52172">
    <property type="entry name" value="CheY-like"/>
    <property type="match status" value="2"/>
</dbReference>
<dbReference type="GO" id="GO:0005524">
    <property type="term" value="F:ATP binding"/>
    <property type="evidence" value="ECO:0007669"/>
    <property type="project" value="UniProtKB-KW"/>
</dbReference>
<dbReference type="PROSITE" id="PS50110">
    <property type="entry name" value="RESPONSE_REGULATORY"/>
    <property type="match status" value="2"/>
</dbReference>